<organism evidence="3 4">
    <name type="scientific">Tritrichomonas musculus</name>
    <dbReference type="NCBI Taxonomy" id="1915356"/>
    <lineage>
        <taxon>Eukaryota</taxon>
        <taxon>Metamonada</taxon>
        <taxon>Parabasalia</taxon>
        <taxon>Tritrichomonadida</taxon>
        <taxon>Tritrichomonadidae</taxon>
        <taxon>Tritrichomonas</taxon>
    </lineage>
</organism>
<comment type="caution">
    <text evidence="3">The sequence shown here is derived from an EMBL/GenBank/DDBJ whole genome shotgun (WGS) entry which is preliminary data.</text>
</comment>
<evidence type="ECO:0000313" key="4">
    <source>
        <dbReference type="Proteomes" id="UP001470230"/>
    </source>
</evidence>
<name>A0ABR2K7I9_9EUKA</name>
<keyword evidence="4" id="KW-1185">Reference proteome</keyword>
<protein>
    <submittedName>
        <fullName evidence="3">Uncharacterized protein</fullName>
    </submittedName>
</protein>
<accession>A0ABR2K7I9</accession>
<gene>
    <name evidence="3" type="ORF">M9Y10_037861</name>
</gene>
<dbReference type="EMBL" id="JAPFFF010000006">
    <property type="protein sequence ID" value="KAK8886828.1"/>
    <property type="molecule type" value="Genomic_DNA"/>
</dbReference>
<sequence length="316" mass="37148">MSSSSLEYSLNVSDPSTSISLSDDDISNNDPNLIEIQMLTRRHSIESKRYQKELFQTEKRSKKWAKAQVDTVAAIKDAELIAKQYEFERLQEEFNQELANKEVEIDTEMREIDAECGDLRIQVQQLEIQLGEIKERRKRNLLAVRQKIQADLKEMEQKEIAHSKQIQQLQEALFAVEEKHKRDILVIQDEAGTSDNLIEIEIQRSSQEIERYRYNLSKTDQIQGRRMTEANQTIEMLKNEISSSYERTKALRDEFDNTQAKLVKLQQTLVKAEEQSQIFHEQLQNAEERKTMMSAELAKLDRDIWNNRKTQLLRID</sequence>
<reference evidence="3 4" key="1">
    <citation type="submission" date="2024-04" db="EMBL/GenBank/DDBJ databases">
        <title>Tritrichomonas musculus Genome.</title>
        <authorList>
            <person name="Alves-Ferreira E."/>
            <person name="Grigg M."/>
            <person name="Lorenzi H."/>
            <person name="Galac M."/>
        </authorList>
    </citation>
    <scope>NUCLEOTIDE SEQUENCE [LARGE SCALE GENOMIC DNA]</scope>
    <source>
        <strain evidence="3 4">EAF2021</strain>
    </source>
</reference>
<dbReference type="Proteomes" id="UP001470230">
    <property type="component" value="Unassembled WGS sequence"/>
</dbReference>
<proteinExistence type="predicted"/>
<feature type="compositionally biased region" description="Low complexity" evidence="2">
    <location>
        <begin position="1"/>
        <end position="21"/>
    </location>
</feature>
<feature type="region of interest" description="Disordered" evidence="2">
    <location>
        <begin position="1"/>
        <end position="26"/>
    </location>
</feature>
<evidence type="ECO:0000313" key="3">
    <source>
        <dbReference type="EMBL" id="KAK8886828.1"/>
    </source>
</evidence>
<evidence type="ECO:0000256" key="1">
    <source>
        <dbReference type="SAM" id="Coils"/>
    </source>
</evidence>
<feature type="coiled-coil region" evidence="1">
    <location>
        <begin position="227"/>
        <end position="303"/>
    </location>
</feature>
<feature type="coiled-coil region" evidence="1">
    <location>
        <begin position="91"/>
        <end position="172"/>
    </location>
</feature>
<keyword evidence="1" id="KW-0175">Coiled coil</keyword>
<evidence type="ECO:0000256" key="2">
    <source>
        <dbReference type="SAM" id="MobiDB-lite"/>
    </source>
</evidence>